<name>A0ABP1I0X1_9EUKA</name>
<protein>
    <submittedName>
        <fullName evidence="1">Hypothetical_protein</fullName>
    </submittedName>
</protein>
<accession>A0ABP1I0X1</accession>
<organism evidence="1 2">
    <name type="scientific">Hexamita inflata</name>
    <dbReference type="NCBI Taxonomy" id="28002"/>
    <lineage>
        <taxon>Eukaryota</taxon>
        <taxon>Metamonada</taxon>
        <taxon>Diplomonadida</taxon>
        <taxon>Hexamitidae</taxon>
        <taxon>Hexamitinae</taxon>
        <taxon>Hexamita</taxon>
    </lineage>
</organism>
<sequence>MYLRFAKIRELINQTIQSLQINPNSSEKQLIPIFKCIKRVQTDDYCLKMEFKHRIKREIRFLKKEKAFLDKIELAAEMVQINLAVLSINQARTVTSLKQ</sequence>
<gene>
    <name evidence="1" type="ORF">HINF_LOCUS19458</name>
</gene>
<evidence type="ECO:0000313" key="2">
    <source>
        <dbReference type="Proteomes" id="UP001642409"/>
    </source>
</evidence>
<dbReference type="EMBL" id="CAXDID020000051">
    <property type="protein sequence ID" value="CAL6005532.1"/>
    <property type="molecule type" value="Genomic_DNA"/>
</dbReference>
<keyword evidence="2" id="KW-1185">Reference proteome</keyword>
<reference evidence="1 2" key="1">
    <citation type="submission" date="2024-07" db="EMBL/GenBank/DDBJ databases">
        <authorList>
            <person name="Akdeniz Z."/>
        </authorList>
    </citation>
    <scope>NUCLEOTIDE SEQUENCE [LARGE SCALE GENOMIC DNA]</scope>
</reference>
<comment type="caution">
    <text evidence="1">The sequence shown here is derived from an EMBL/GenBank/DDBJ whole genome shotgun (WGS) entry which is preliminary data.</text>
</comment>
<dbReference type="Proteomes" id="UP001642409">
    <property type="component" value="Unassembled WGS sequence"/>
</dbReference>
<proteinExistence type="predicted"/>
<evidence type="ECO:0000313" key="1">
    <source>
        <dbReference type="EMBL" id="CAL6005532.1"/>
    </source>
</evidence>